<dbReference type="PANTHER" id="PTHR43883:SF1">
    <property type="entry name" value="GLUCONOKINASE"/>
    <property type="match status" value="1"/>
</dbReference>
<dbReference type="InterPro" id="IPR027417">
    <property type="entry name" value="P-loop_NTPase"/>
</dbReference>
<dbReference type="AlphaFoldDB" id="A0A850RBI7"/>
<reference evidence="2 3" key="1">
    <citation type="submission" date="2020-06" db="EMBL/GenBank/DDBJ databases">
        <title>Whole-genome sequence of Allochromatium humboldtianum DSM 21881, type strain.</title>
        <authorList>
            <person name="Kyndt J.A."/>
            <person name="Meyer T.E."/>
        </authorList>
    </citation>
    <scope>NUCLEOTIDE SEQUENCE [LARGE SCALE GENOMIC DNA]</scope>
    <source>
        <strain evidence="2 3">DSM 21881</strain>
    </source>
</reference>
<evidence type="ECO:0000313" key="2">
    <source>
        <dbReference type="EMBL" id="NVZ08627.1"/>
    </source>
</evidence>
<keyword evidence="3" id="KW-1185">Reference proteome</keyword>
<evidence type="ECO:0000313" key="3">
    <source>
        <dbReference type="Proteomes" id="UP000592294"/>
    </source>
</evidence>
<dbReference type="InterPro" id="IPR011009">
    <property type="entry name" value="Kinase-like_dom_sf"/>
</dbReference>
<comment type="caution">
    <text evidence="2">The sequence shown here is derived from an EMBL/GenBank/DDBJ whole genome shotgun (WGS) entry which is preliminary data.</text>
</comment>
<protein>
    <submittedName>
        <fullName evidence="2">AAA family ATPase</fullName>
    </submittedName>
</protein>
<name>A0A850RBI7_9GAMM</name>
<sequence>MKQDDLSVLIEALRRPQAYPHEAGSVEHIETHISHVLLAGEYAYKFKKPLDLGFLDFSTLERRRFCCEEELRLNRRLAPDLYVGVVTVNGTRDAPRIDGAGPILEYGVRMRRFPQSALLDRQPVTDELMTRLAEHIADFHAGIPIASQGSGFGAPERVLEPMLENLTQIRARLDDPEALARLESLETWIRARFETLTPVIEQRRAEGFVRECHGDMHRGNIALVDDRILIFDAIEFNPNLRWIDTASEIAFLVMDLEQEGEQGAAQRFLNRYLERSGDYGALAVLDFYKVYRALVRAKVLMIRSRQDDLRPEKAAAIRSDFARYLDLALSYTRTRRRHLLIACGLPGSGKSRLSYRLREALPLIHLRSDVERKRLFGLGELARTASSIDRGIYFPRATDWTYERLHRLADDILASGYDVLVDATFLARRRREHFAALARRHRAGFAILALEAPLEVLRERVVRRLAQGADVSEADLSVLECQYASRQPLSELEHSRALVIDTSRDNAFPEILDHLRALLAAEPAPERTPDIDVPPAESSRARQRGSA</sequence>
<dbReference type="RefSeq" id="WP_176975415.1">
    <property type="nucleotide sequence ID" value="NZ_JABZEO010000003.1"/>
</dbReference>
<dbReference type="PANTHER" id="PTHR43883">
    <property type="entry name" value="SLR0207 PROTEIN"/>
    <property type="match status" value="1"/>
</dbReference>
<accession>A0A850RBI7</accession>
<dbReference type="SUPFAM" id="SSF52540">
    <property type="entry name" value="P-loop containing nucleoside triphosphate hydrolases"/>
    <property type="match status" value="1"/>
</dbReference>
<proteinExistence type="predicted"/>
<dbReference type="Proteomes" id="UP000592294">
    <property type="component" value="Unassembled WGS sequence"/>
</dbReference>
<dbReference type="Pfam" id="PF13671">
    <property type="entry name" value="AAA_33"/>
    <property type="match status" value="1"/>
</dbReference>
<dbReference type="Gene3D" id="3.90.1200.10">
    <property type="match status" value="1"/>
</dbReference>
<dbReference type="EMBL" id="JABZEO010000003">
    <property type="protein sequence ID" value="NVZ08627.1"/>
    <property type="molecule type" value="Genomic_DNA"/>
</dbReference>
<gene>
    <name evidence="2" type="ORF">HW932_05060</name>
</gene>
<dbReference type="SUPFAM" id="SSF56112">
    <property type="entry name" value="Protein kinase-like (PK-like)"/>
    <property type="match status" value="1"/>
</dbReference>
<organism evidence="2 3">
    <name type="scientific">Allochromatium humboldtianum</name>
    <dbReference type="NCBI Taxonomy" id="504901"/>
    <lineage>
        <taxon>Bacteria</taxon>
        <taxon>Pseudomonadati</taxon>
        <taxon>Pseudomonadota</taxon>
        <taxon>Gammaproteobacteria</taxon>
        <taxon>Chromatiales</taxon>
        <taxon>Chromatiaceae</taxon>
        <taxon>Allochromatium</taxon>
    </lineage>
</organism>
<dbReference type="Gene3D" id="3.40.50.300">
    <property type="entry name" value="P-loop containing nucleotide triphosphate hydrolases"/>
    <property type="match status" value="1"/>
</dbReference>
<dbReference type="InterPro" id="IPR052732">
    <property type="entry name" value="Cell-binding_unc_protein"/>
</dbReference>
<evidence type="ECO:0000256" key="1">
    <source>
        <dbReference type="SAM" id="MobiDB-lite"/>
    </source>
</evidence>
<feature type="region of interest" description="Disordered" evidence="1">
    <location>
        <begin position="523"/>
        <end position="547"/>
    </location>
</feature>